<evidence type="ECO:0000313" key="2">
    <source>
        <dbReference type="EMBL" id="TGO44067.1"/>
    </source>
</evidence>
<name>A0A4Z1HGA9_9HELO</name>
<dbReference type="EMBL" id="PQXN01000618">
    <property type="protein sequence ID" value="TGO44067.1"/>
    <property type="molecule type" value="Genomic_DNA"/>
</dbReference>
<accession>A0A4Z1HGA9</accession>
<dbReference type="AlphaFoldDB" id="A0A4Z1HGA9"/>
<evidence type="ECO:0000313" key="3">
    <source>
        <dbReference type="Proteomes" id="UP000297527"/>
    </source>
</evidence>
<evidence type="ECO:0000256" key="1">
    <source>
        <dbReference type="SAM" id="MobiDB-lite"/>
    </source>
</evidence>
<dbReference type="Proteomes" id="UP000297527">
    <property type="component" value="Unassembled WGS sequence"/>
</dbReference>
<gene>
    <name evidence="2" type="ORF">BCON_0620g00020</name>
</gene>
<protein>
    <submittedName>
        <fullName evidence="2">Uncharacterized protein</fullName>
    </submittedName>
</protein>
<feature type="region of interest" description="Disordered" evidence="1">
    <location>
        <begin position="95"/>
        <end position="117"/>
    </location>
</feature>
<sequence length="268" mass="29994">MRSLSPLGYPELCSFTETVAFESSSRNVVATSHLRSSIDHSTQNLTYDNSAALPQKAQAESLTLSEINQKTLENYSRSGIDASPSSLPRNLEALRDRSSDASDQYEPFLGTNSPPAFIRNRQSEDHDSLGKTVEEAIMPILGLKDTKVSYPFLPTSQITTENPATTLDGALPPDRKIIHLFEIFCAQPHAFSPIVTGIQTFEAEICSFLEKRAVKRRQRYVIQNSSDYQNLESNNSMFRQTSNDSAIRCFERTKECLFLFGAYECSLL</sequence>
<keyword evidence="3" id="KW-1185">Reference proteome</keyword>
<dbReference type="OrthoDB" id="1747771at2759"/>
<comment type="caution">
    <text evidence="2">The sequence shown here is derived from an EMBL/GenBank/DDBJ whole genome shotgun (WGS) entry which is preliminary data.</text>
</comment>
<proteinExistence type="predicted"/>
<reference evidence="2 3" key="1">
    <citation type="submission" date="2017-12" db="EMBL/GenBank/DDBJ databases">
        <title>Comparative genomics of Botrytis spp.</title>
        <authorList>
            <person name="Valero-Jimenez C.A."/>
            <person name="Tapia P."/>
            <person name="Veloso J."/>
            <person name="Silva-Moreno E."/>
            <person name="Staats M."/>
            <person name="Valdes J.H."/>
            <person name="Van Kan J.A.L."/>
        </authorList>
    </citation>
    <scope>NUCLEOTIDE SEQUENCE [LARGE SCALE GENOMIC DNA]</scope>
    <source>
        <strain evidence="2 3">MUCL11595</strain>
    </source>
</reference>
<organism evidence="2 3">
    <name type="scientific">Botryotinia convoluta</name>
    <dbReference type="NCBI Taxonomy" id="54673"/>
    <lineage>
        <taxon>Eukaryota</taxon>
        <taxon>Fungi</taxon>
        <taxon>Dikarya</taxon>
        <taxon>Ascomycota</taxon>
        <taxon>Pezizomycotina</taxon>
        <taxon>Leotiomycetes</taxon>
        <taxon>Helotiales</taxon>
        <taxon>Sclerotiniaceae</taxon>
        <taxon>Botryotinia</taxon>
    </lineage>
</organism>